<evidence type="ECO:0000256" key="1">
    <source>
        <dbReference type="SAM" id="Phobius"/>
    </source>
</evidence>
<dbReference type="AlphaFoldDB" id="X1GDD8"/>
<gene>
    <name evidence="2" type="ORF">S03H2_30393</name>
</gene>
<sequence>IFTAVEPTGYISEVRRALKVPGEPSWQAFSIPALVTVGSEVGAQAIVISTSTLPAVFRTTISAIRPDGSIATSLAGEEVFEPKERKYYELWFVVDQPGDWSVEVIMESVIPGLESKVVARKTVSLQADGEEPQPSNLAWVATWIGIPSAILGLGLAVYYLKKQA</sequence>
<proteinExistence type="predicted"/>
<name>X1GDD8_9ZZZZ</name>
<reference evidence="2" key="1">
    <citation type="journal article" date="2014" name="Front. Microbiol.">
        <title>High frequency of phylogenetically diverse reductive dehalogenase-homologous genes in deep subseafloor sedimentary metagenomes.</title>
        <authorList>
            <person name="Kawai M."/>
            <person name="Futagami T."/>
            <person name="Toyoda A."/>
            <person name="Takaki Y."/>
            <person name="Nishi S."/>
            <person name="Hori S."/>
            <person name="Arai W."/>
            <person name="Tsubouchi T."/>
            <person name="Morono Y."/>
            <person name="Uchiyama I."/>
            <person name="Ito T."/>
            <person name="Fujiyama A."/>
            <person name="Inagaki F."/>
            <person name="Takami H."/>
        </authorList>
    </citation>
    <scope>NUCLEOTIDE SEQUENCE</scope>
    <source>
        <strain evidence="2">Expedition CK06-06</strain>
    </source>
</reference>
<feature type="transmembrane region" description="Helical" evidence="1">
    <location>
        <begin position="137"/>
        <end position="160"/>
    </location>
</feature>
<evidence type="ECO:0000313" key="2">
    <source>
        <dbReference type="EMBL" id="GAH55911.1"/>
    </source>
</evidence>
<comment type="caution">
    <text evidence="2">The sequence shown here is derived from an EMBL/GenBank/DDBJ whole genome shotgun (WGS) entry which is preliminary data.</text>
</comment>
<protein>
    <submittedName>
        <fullName evidence="2">Uncharacterized protein</fullName>
    </submittedName>
</protein>
<accession>X1GDD8</accession>
<dbReference type="EMBL" id="BARU01018391">
    <property type="protein sequence ID" value="GAH55911.1"/>
    <property type="molecule type" value="Genomic_DNA"/>
</dbReference>
<keyword evidence="1" id="KW-0472">Membrane</keyword>
<organism evidence="2">
    <name type="scientific">marine sediment metagenome</name>
    <dbReference type="NCBI Taxonomy" id="412755"/>
    <lineage>
        <taxon>unclassified sequences</taxon>
        <taxon>metagenomes</taxon>
        <taxon>ecological metagenomes</taxon>
    </lineage>
</organism>
<keyword evidence="1" id="KW-0812">Transmembrane</keyword>
<keyword evidence="1" id="KW-1133">Transmembrane helix</keyword>
<feature type="non-terminal residue" evidence="2">
    <location>
        <position position="1"/>
    </location>
</feature>